<keyword evidence="3" id="KW-1185">Reference proteome</keyword>
<comment type="caution">
    <text evidence="2">The sequence shown here is derived from an EMBL/GenBank/DDBJ whole genome shotgun (WGS) entry which is preliminary data.</text>
</comment>
<dbReference type="RefSeq" id="WP_191700636.1">
    <property type="nucleotide sequence ID" value="NZ_JACSPZ010000005.1"/>
</dbReference>
<gene>
    <name evidence="2" type="ORF">H9635_12470</name>
</gene>
<evidence type="ECO:0000313" key="3">
    <source>
        <dbReference type="Proteomes" id="UP000619101"/>
    </source>
</evidence>
<feature type="chain" id="PRO_5047130915" description="Lipoprotein" evidence="1">
    <location>
        <begin position="23"/>
        <end position="178"/>
    </location>
</feature>
<evidence type="ECO:0000313" key="2">
    <source>
        <dbReference type="EMBL" id="MBD8037560.1"/>
    </source>
</evidence>
<evidence type="ECO:0008006" key="4">
    <source>
        <dbReference type="Google" id="ProtNLM"/>
    </source>
</evidence>
<name>A0ABR8Y038_9BACL</name>
<dbReference type="EMBL" id="JACSPZ010000005">
    <property type="protein sequence ID" value="MBD8037560.1"/>
    <property type="molecule type" value="Genomic_DNA"/>
</dbReference>
<reference evidence="2 3" key="1">
    <citation type="submission" date="2020-08" db="EMBL/GenBank/DDBJ databases">
        <title>A Genomic Blueprint of the Chicken Gut Microbiome.</title>
        <authorList>
            <person name="Gilroy R."/>
            <person name="Ravi A."/>
            <person name="Getino M."/>
            <person name="Pursley I."/>
            <person name="Horton D.L."/>
            <person name="Alikhan N.-F."/>
            <person name="Baker D."/>
            <person name="Gharbi K."/>
            <person name="Hall N."/>
            <person name="Watson M."/>
            <person name="Adriaenssens E.M."/>
            <person name="Foster-Nyarko E."/>
            <person name="Jarju S."/>
            <person name="Secka A."/>
            <person name="Antonio M."/>
            <person name="Oren A."/>
            <person name="Chaudhuri R."/>
            <person name="La Ragione R.M."/>
            <person name="Hildebrand F."/>
            <person name="Pallen M.J."/>
        </authorList>
    </citation>
    <scope>NUCLEOTIDE SEQUENCE [LARGE SCALE GENOMIC DNA]</scope>
    <source>
        <strain evidence="2 3">A46</strain>
    </source>
</reference>
<feature type="signal peptide" evidence="1">
    <location>
        <begin position="1"/>
        <end position="22"/>
    </location>
</feature>
<organism evidence="2 3">
    <name type="scientific">Solibacillus faecavium</name>
    <dbReference type="NCBI Taxonomy" id="2762221"/>
    <lineage>
        <taxon>Bacteria</taxon>
        <taxon>Bacillati</taxon>
        <taxon>Bacillota</taxon>
        <taxon>Bacilli</taxon>
        <taxon>Bacillales</taxon>
        <taxon>Caryophanaceae</taxon>
        <taxon>Solibacillus</taxon>
    </lineage>
</organism>
<sequence length="178" mass="20312">MKQLIWMALILFLVGCSADMSAKEPYPVEKDYPFNERLVQEVPNNITLKTYPSSNEFKINFVTTYEQAAFLKRNESYITFETIGNNFKLPKASLVIGERFEIEDLVYYAMKIHVRATKAELEGIPQSFSQLEVKLEGVPLMTLNIGNVSFSEEATRYSEDVSAEELKEAALLLHEGQK</sequence>
<dbReference type="Proteomes" id="UP000619101">
    <property type="component" value="Unassembled WGS sequence"/>
</dbReference>
<keyword evidence="1" id="KW-0732">Signal</keyword>
<dbReference type="PROSITE" id="PS51257">
    <property type="entry name" value="PROKAR_LIPOPROTEIN"/>
    <property type="match status" value="1"/>
</dbReference>
<evidence type="ECO:0000256" key="1">
    <source>
        <dbReference type="SAM" id="SignalP"/>
    </source>
</evidence>
<proteinExistence type="predicted"/>
<protein>
    <recommendedName>
        <fullName evidence="4">Lipoprotein</fullName>
    </recommendedName>
</protein>
<accession>A0ABR8Y038</accession>